<sequence length="450" mass="48553">MRPRPRLPRRGRGPVLPRPVRPARPARPVRTDGRRAARRGGDHGRRGGRLPAVGAVGHDGARHAAGLPGLRARPDRRGLRRLRGRGRRDGARLRPRTARRGDHLPRLGRAGGALAAVRPGVVRVTGALPPRAGRPDDGTPHHDRHTFATPLRAVDRIEVLSDGPDLRFLLYKTVNPEDPYMVGHFPGLTLLPAVFVLEALRQATTTLVGADEPLNLVEVRSGRWLAPMQGGDEIRLDVTARATDDGRWLVTADGTRHDGTPVAAVKVVLGDRDAAGELPTPAGGPLLPASGPSGPDYTEILDRLPVRHPMLLVDRVAAFDPGRRITTVKAVSGSEPCYQGMADGLPLSRYMYPRALILESFGQSSVLLWLSTDTAEGVPVAAAFRDCRFTGEVRPGAVLRHVVRIDRLMSDNVFVSGQTWDGDRCVMTVGALIGSSRPRAKVDRTMAGAS</sequence>
<evidence type="ECO:0000259" key="4">
    <source>
        <dbReference type="Pfam" id="PF22818"/>
    </source>
</evidence>
<comment type="similarity">
    <text evidence="1">Belongs to the thioester dehydratase family. FabZ subfamily.</text>
</comment>
<reference evidence="5 6" key="1">
    <citation type="submission" date="2019-11" db="EMBL/GenBank/DDBJ databases">
        <authorList>
            <person name="Yuan L."/>
        </authorList>
    </citation>
    <scope>NUCLEOTIDE SEQUENCE [LARGE SCALE GENOMIC DNA]</scope>
    <source>
        <strain evidence="5 6">TRM43335</strain>
    </source>
</reference>
<protein>
    <recommendedName>
        <fullName evidence="4">ApeI dehydratase-like domain-containing protein</fullName>
    </recommendedName>
</protein>
<accession>A0A6G2BKE5</accession>
<keyword evidence="6" id="KW-1185">Reference proteome</keyword>
<evidence type="ECO:0000313" key="5">
    <source>
        <dbReference type="EMBL" id="MTE22549.1"/>
    </source>
</evidence>
<feature type="compositionally biased region" description="Basic and acidic residues" evidence="3">
    <location>
        <begin position="29"/>
        <end position="45"/>
    </location>
</feature>
<name>A0A6G2BKE5_9ACTN</name>
<dbReference type="InterPro" id="IPR054545">
    <property type="entry name" value="ApeI-like"/>
</dbReference>
<comment type="caution">
    <text evidence="5">The sequence shown here is derived from an EMBL/GenBank/DDBJ whole genome shotgun (WGS) entry which is preliminary data.</text>
</comment>
<evidence type="ECO:0000256" key="2">
    <source>
        <dbReference type="ARBA" id="ARBA00023239"/>
    </source>
</evidence>
<dbReference type="InterPro" id="IPR013114">
    <property type="entry name" value="FabA_FabZ"/>
</dbReference>
<dbReference type="PANTHER" id="PTHR30272:SF1">
    <property type="entry name" value="3-HYDROXYACYL-[ACYL-CARRIER-PROTEIN] DEHYDRATASE"/>
    <property type="match status" value="1"/>
</dbReference>
<dbReference type="Pfam" id="PF22818">
    <property type="entry name" value="ApeI-like"/>
    <property type="match status" value="1"/>
</dbReference>
<feature type="domain" description="ApeI dehydratase-like" evidence="4">
    <location>
        <begin position="170"/>
        <end position="243"/>
    </location>
</feature>
<proteinExistence type="inferred from homology"/>
<organism evidence="5 6">
    <name type="scientific">Streptomyces taklimakanensis</name>
    <dbReference type="NCBI Taxonomy" id="2569853"/>
    <lineage>
        <taxon>Bacteria</taxon>
        <taxon>Bacillati</taxon>
        <taxon>Actinomycetota</taxon>
        <taxon>Actinomycetes</taxon>
        <taxon>Kitasatosporales</taxon>
        <taxon>Streptomycetaceae</taxon>
        <taxon>Streptomyces</taxon>
    </lineage>
</organism>
<feature type="region of interest" description="Disordered" evidence="3">
    <location>
        <begin position="1"/>
        <end position="107"/>
    </location>
</feature>
<dbReference type="GO" id="GO:0016829">
    <property type="term" value="F:lyase activity"/>
    <property type="evidence" value="ECO:0007669"/>
    <property type="project" value="UniProtKB-KW"/>
</dbReference>
<gene>
    <name evidence="5" type="ORF">F0L17_26325</name>
</gene>
<evidence type="ECO:0000256" key="3">
    <source>
        <dbReference type="SAM" id="MobiDB-lite"/>
    </source>
</evidence>
<dbReference type="Proteomes" id="UP000473014">
    <property type="component" value="Unassembled WGS sequence"/>
</dbReference>
<dbReference type="PANTHER" id="PTHR30272">
    <property type="entry name" value="3-HYDROXYACYL-[ACYL-CARRIER-PROTEIN] DEHYDRATASE"/>
    <property type="match status" value="1"/>
</dbReference>
<evidence type="ECO:0000313" key="6">
    <source>
        <dbReference type="Proteomes" id="UP000473014"/>
    </source>
</evidence>
<dbReference type="OrthoDB" id="9772788at2"/>
<dbReference type="InterPro" id="IPR029069">
    <property type="entry name" value="HotDog_dom_sf"/>
</dbReference>
<dbReference type="SUPFAM" id="SSF54637">
    <property type="entry name" value="Thioesterase/thiol ester dehydrase-isomerase"/>
    <property type="match status" value="2"/>
</dbReference>
<evidence type="ECO:0000256" key="1">
    <source>
        <dbReference type="ARBA" id="ARBA00009174"/>
    </source>
</evidence>
<dbReference type="EMBL" id="WIXO01000002">
    <property type="protein sequence ID" value="MTE22549.1"/>
    <property type="molecule type" value="Genomic_DNA"/>
</dbReference>
<feature type="compositionally biased region" description="Basic residues" evidence="3">
    <location>
        <begin position="1"/>
        <end position="12"/>
    </location>
</feature>
<keyword evidence="2" id="KW-0456">Lyase</keyword>
<dbReference type="Pfam" id="PF07977">
    <property type="entry name" value="FabA"/>
    <property type="match status" value="1"/>
</dbReference>
<dbReference type="AlphaFoldDB" id="A0A6G2BKE5"/>
<dbReference type="Gene3D" id="3.10.129.10">
    <property type="entry name" value="Hotdog Thioesterase"/>
    <property type="match status" value="2"/>
</dbReference>